<dbReference type="EMBL" id="BTGU01000008">
    <property type="protein sequence ID" value="GMN38576.1"/>
    <property type="molecule type" value="Genomic_DNA"/>
</dbReference>
<proteinExistence type="predicted"/>
<evidence type="ECO:0000313" key="3">
    <source>
        <dbReference type="Proteomes" id="UP001187192"/>
    </source>
</evidence>
<dbReference type="Proteomes" id="UP001187192">
    <property type="component" value="Unassembled WGS sequence"/>
</dbReference>
<gene>
    <name evidence="2" type="ORF">TIFTF001_007813</name>
</gene>
<organism evidence="2 3">
    <name type="scientific">Ficus carica</name>
    <name type="common">Common fig</name>
    <dbReference type="NCBI Taxonomy" id="3494"/>
    <lineage>
        <taxon>Eukaryota</taxon>
        <taxon>Viridiplantae</taxon>
        <taxon>Streptophyta</taxon>
        <taxon>Embryophyta</taxon>
        <taxon>Tracheophyta</taxon>
        <taxon>Spermatophyta</taxon>
        <taxon>Magnoliopsida</taxon>
        <taxon>eudicotyledons</taxon>
        <taxon>Gunneridae</taxon>
        <taxon>Pentapetalae</taxon>
        <taxon>rosids</taxon>
        <taxon>fabids</taxon>
        <taxon>Rosales</taxon>
        <taxon>Moraceae</taxon>
        <taxon>Ficeae</taxon>
        <taxon>Ficus</taxon>
    </lineage>
</organism>
<sequence>MSNLSDNSKNDNISGDVNITGSSGSTDSSDSSDRTVASAEQVARTLHYLSDVSDIPTPRRLVAPTGYAREGIQRLRQIMQMRPTTRPDRFFMEELNGVQAIMQISRVVDLTEEEDAVAARMARYLSTSGREETPDEESESSGSVTPPGEPI</sequence>
<comment type="caution">
    <text evidence="2">The sequence shown here is derived from an EMBL/GenBank/DDBJ whole genome shotgun (WGS) entry which is preliminary data.</text>
</comment>
<evidence type="ECO:0000256" key="1">
    <source>
        <dbReference type="SAM" id="MobiDB-lite"/>
    </source>
</evidence>
<dbReference type="AlphaFoldDB" id="A0AA88D175"/>
<reference evidence="2" key="1">
    <citation type="submission" date="2023-07" db="EMBL/GenBank/DDBJ databases">
        <title>draft genome sequence of fig (Ficus carica).</title>
        <authorList>
            <person name="Takahashi T."/>
            <person name="Nishimura K."/>
        </authorList>
    </citation>
    <scope>NUCLEOTIDE SEQUENCE</scope>
</reference>
<accession>A0AA88D175</accession>
<evidence type="ECO:0000313" key="2">
    <source>
        <dbReference type="EMBL" id="GMN38576.1"/>
    </source>
</evidence>
<keyword evidence="3" id="KW-1185">Reference proteome</keyword>
<feature type="region of interest" description="Disordered" evidence="1">
    <location>
        <begin position="126"/>
        <end position="151"/>
    </location>
</feature>
<feature type="compositionally biased region" description="Low complexity" evidence="1">
    <location>
        <begin position="20"/>
        <end position="29"/>
    </location>
</feature>
<name>A0AA88D175_FICCA</name>
<feature type="region of interest" description="Disordered" evidence="1">
    <location>
        <begin position="1"/>
        <end position="38"/>
    </location>
</feature>
<protein>
    <submittedName>
        <fullName evidence="2">Uncharacterized protein</fullName>
    </submittedName>
</protein>
<feature type="compositionally biased region" description="Polar residues" evidence="1">
    <location>
        <begin position="1"/>
        <end position="19"/>
    </location>
</feature>